<evidence type="ECO:0000313" key="2">
    <source>
        <dbReference type="Proteomes" id="UP000283958"/>
    </source>
</evidence>
<dbReference type="AlphaFoldDB" id="A0A415DAQ8"/>
<name>A0A415DAQ8_PHOVU</name>
<sequence>MNEQQKIQYIAHTISPTILNSIITNVFSFFLNTCQRSTEYLSRAKGKKYRTSEASTGDFLPFALDKYSVRSYLCAGK</sequence>
<gene>
    <name evidence="1" type="ORF">DW105_22370</name>
</gene>
<protein>
    <submittedName>
        <fullName evidence="1">Uncharacterized protein</fullName>
    </submittedName>
</protein>
<proteinExistence type="predicted"/>
<accession>A0A415DAQ8</accession>
<comment type="caution">
    <text evidence="1">The sequence shown here is derived from an EMBL/GenBank/DDBJ whole genome shotgun (WGS) entry which is preliminary data.</text>
</comment>
<dbReference type="EMBL" id="QRMN01000106">
    <property type="protein sequence ID" value="RHJ67956.1"/>
    <property type="molecule type" value="Genomic_DNA"/>
</dbReference>
<dbReference type="Proteomes" id="UP000283958">
    <property type="component" value="Unassembled WGS sequence"/>
</dbReference>
<reference evidence="1 2" key="1">
    <citation type="submission" date="2018-08" db="EMBL/GenBank/DDBJ databases">
        <title>A genome reference for cultivated species of the human gut microbiota.</title>
        <authorList>
            <person name="Zou Y."/>
            <person name="Xue W."/>
            <person name="Luo G."/>
        </authorList>
    </citation>
    <scope>NUCLEOTIDE SEQUENCE [LARGE SCALE GENOMIC DNA]</scope>
    <source>
        <strain evidence="1 2">AM09-18</strain>
    </source>
</reference>
<evidence type="ECO:0000313" key="1">
    <source>
        <dbReference type="EMBL" id="RHJ67956.1"/>
    </source>
</evidence>
<organism evidence="1 2">
    <name type="scientific">Phocaeicola vulgatus</name>
    <name type="common">Bacteroides vulgatus</name>
    <dbReference type="NCBI Taxonomy" id="821"/>
    <lineage>
        <taxon>Bacteria</taxon>
        <taxon>Pseudomonadati</taxon>
        <taxon>Bacteroidota</taxon>
        <taxon>Bacteroidia</taxon>
        <taxon>Bacteroidales</taxon>
        <taxon>Bacteroidaceae</taxon>
        <taxon>Phocaeicola</taxon>
    </lineage>
</organism>